<protein>
    <submittedName>
        <fullName evidence="1">Uncharacterized protein</fullName>
    </submittedName>
</protein>
<reference evidence="1 2" key="1">
    <citation type="submission" date="2021-05" db="EMBL/GenBank/DDBJ databases">
        <title>A Polyphasic approach of four new species of the genus Ohtaekwangia: Ohtaekwangia histidinii sp. nov., Ohtaekwangia cretensis sp. nov., Ohtaekwangia indiensis sp. nov., Ohtaekwangia reichenbachii sp. nov. from diverse environment.</title>
        <authorList>
            <person name="Octaviana S."/>
        </authorList>
    </citation>
    <scope>NUCLEOTIDE SEQUENCE [LARGE SCALE GENOMIC DNA]</scope>
    <source>
        <strain evidence="1 2">PWU5</strain>
    </source>
</reference>
<evidence type="ECO:0000313" key="1">
    <source>
        <dbReference type="EMBL" id="MBT1708979.1"/>
    </source>
</evidence>
<dbReference type="EMBL" id="JAHESE010000010">
    <property type="protein sequence ID" value="MBT1708979.1"/>
    <property type="molecule type" value="Genomic_DNA"/>
</dbReference>
<evidence type="ECO:0000313" key="2">
    <source>
        <dbReference type="Proteomes" id="UP001319080"/>
    </source>
</evidence>
<organism evidence="1 2">
    <name type="scientific">Dawidia cretensis</name>
    <dbReference type="NCBI Taxonomy" id="2782350"/>
    <lineage>
        <taxon>Bacteria</taxon>
        <taxon>Pseudomonadati</taxon>
        <taxon>Bacteroidota</taxon>
        <taxon>Cytophagia</taxon>
        <taxon>Cytophagales</taxon>
        <taxon>Chryseotaleaceae</taxon>
        <taxon>Dawidia</taxon>
    </lineage>
</organism>
<dbReference type="AlphaFoldDB" id="A0AAP2E019"/>
<accession>A0AAP2E019</accession>
<name>A0AAP2E019_9BACT</name>
<keyword evidence="2" id="KW-1185">Reference proteome</keyword>
<dbReference type="RefSeq" id="WP_254084563.1">
    <property type="nucleotide sequence ID" value="NZ_JAHESE010000010.1"/>
</dbReference>
<comment type="caution">
    <text evidence="1">The sequence shown here is derived from an EMBL/GenBank/DDBJ whole genome shotgun (WGS) entry which is preliminary data.</text>
</comment>
<sequence>MNQTPDNTTTPHISTDKALITLLKYNIENSIKLTSIMKRQLELKALLQHGILDTEQVNEELSIRLAQIDELVQKEFRKDLDFITS</sequence>
<proteinExistence type="predicted"/>
<dbReference type="Proteomes" id="UP001319080">
    <property type="component" value="Unassembled WGS sequence"/>
</dbReference>
<gene>
    <name evidence="1" type="ORF">KK062_12130</name>
</gene>